<keyword evidence="5 7" id="KW-0408">Iron</keyword>
<feature type="transmembrane region" description="Helical" evidence="9">
    <location>
        <begin position="12"/>
        <end position="33"/>
    </location>
</feature>
<dbReference type="InterPro" id="IPR017972">
    <property type="entry name" value="Cyt_P450_CS"/>
</dbReference>
<keyword evidence="6 8" id="KW-0503">Monooxygenase</keyword>
<dbReference type="InterPro" id="IPR001128">
    <property type="entry name" value="Cyt_P450"/>
</dbReference>
<dbReference type="Pfam" id="PF00067">
    <property type="entry name" value="p450"/>
    <property type="match status" value="1"/>
</dbReference>
<protein>
    <submittedName>
        <fullName evidence="10">Putative P450 monooxygenase</fullName>
    </submittedName>
</protein>
<dbReference type="InterPro" id="IPR002401">
    <property type="entry name" value="Cyt_P450_E_grp-I"/>
</dbReference>
<proteinExistence type="inferred from homology"/>
<keyword evidence="11" id="KW-1185">Reference proteome</keyword>
<feature type="binding site" description="axial binding residue" evidence="7">
    <location>
        <position position="479"/>
    </location>
    <ligand>
        <name>heme</name>
        <dbReference type="ChEBI" id="CHEBI:30413"/>
    </ligand>
    <ligandPart>
        <name>Fe</name>
        <dbReference type="ChEBI" id="CHEBI:18248"/>
    </ligandPart>
</feature>
<dbReference type="GO" id="GO:0004497">
    <property type="term" value="F:monooxygenase activity"/>
    <property type="evidence" value="ECO:0007669"/>
    <property type="project" value="UniProtKB-KW"/>
</dbReference>
<keyword evidence="7 8" id="KW-0349">Heme</keyword>
<keyword evidence="4 8" id="KW-0560">Oxidoreductase</keyword>
<dbReference type="GO" id="GO:0016705">
    <property type="term" value="F:oxidoreductase activity, acting on paired donors, with incorporation or reduction of molecular oxygen"/>
    <property type="evidence" value="ECO:0007669"/>
    <property type="project" value="InterPro"/>
</dbReference>
<keyword evidence="3 7" id="KW-0479">Metal-binding</keyword>
<dbReference type="Proteomes" id="UP000800094">
    <property type="component" value="Unassembled WGS sequence"/>
</dbReference>
<keyword evidence="9" id="KW-0472">Membrane</keyword>
<dbReference type="PRINTS" id="PR00385">
    <property type="entry name" value="P450"/>
</dbReference>
<comment type="similarity">
    <text evidence="2 8">Belongs to the cytochrome P450 family.</text>
</comment>
<dbReference type="AlphaFoldDB" id="A0A6A6IK23"/>
<dbReference type="PANTHER" id="PTHR24305">
    <property type="entry name" value="CYTOCHROME P450"/>
    <property type="match status" value="1"/>
</dbReference>
<dbReference type="Gene3D" id="1.10.630.10">
    <property type="entry name" value="Cytochrome P450"/>
    <property type="match status" value="1"/>
</dbReference>
<organism evidence="10 11">
    <name type="scientific">Trematosphaeria pertusa</name>
    <dbReference type="NCBI Taxonomy" id="390896"/>
    <lineage>
        <taxon>Eukaryota</taxon>
        <taxon>Fungi</taxon>
        <taxon>Dikarya</taxon>
        <taxon>Ascomycota</taxon>
        <taxon>Pezizomycotina</taxon>
        <taxon>Dothideomycetes</taxon>
        <taxon>Pleosporomycetidae</taxon>
        <taxon>Pleosporales</taxon>
        <taxon>Massarineae</taxon>
        <taxon>Trematosphaeriaceae</taxon>
        <taxon>Trematosphaeria</taxon>
    </lineage>
</organism>
<dbReference type="InterPro" id="IPR036396">
    <property type="entry name" value="Cyt_P450_sf"/>
</dbReference>
<dbReference type="PANTHER" id="PTHR24305:SF157">
    <property type="entry name" value="N-ACETYLTRYPTOPHAN 6-HYDROXYLASE IVOC-RELATED"/>
    <property type="match status" value="1"/>
</dbReference>
<dbReference type="RefSeq" id="XP_033685730.1">
    <property type="nucleotide sequence ID" value="XM_033823557.1"/>
</dbReference>
<evidence type="ECO:0000256" key="2">
    <source>
        <dbReference type="ARBA" id="ARBA00010617"/>
    </source>
</evidence>
<gene>
    <name evidence="10" type="ORF">BU26DRAFT_424237</name>
</gene>
<dbReference type="PROSITE" id="PS00086">
    <property type="entry name" value="CYTOCHROME_P450"/>
    <property type="match status" value="1"/>
</dbReference>
<dbReference type="GeneID" id="54576887"/>
<evidence type="ECO:0000313" key="11">
    <source>
        <dbReference type="Proteomes" id="UP000800094"/>
    </source>
</evidence>
<evidence type="ECO:0000313" key="10">
    <source>
        <dbReference type="EMBL" id="KAF2250726.1"/>
    </source>
</evidence>
<evidence type="ECO:0000256" key="9">
    <source>
        <dbReference type="SAM" id="Phobius"/>
    </source>
</evidence>
<evidence type="ECO:0000256" key="5">
    <source>
        <dbReference type="ARBA" id="ARBA00023004"/>
    </source>
</evidence>
<dbReference type="OrthoDB" id="3945418at2759"/>
<evidence type="ECO:0000256" key="8">
    <source>
        <dbReference type="RuleBase" id="RU000461"/>
    </source>
</evidence>
<keyword evidence="9" id="KW-0812">Transmembrane</keyword>
<comment type="cofactor">
    <cofactor evidence="1 7">
        <name>heme</name>
        <dbReference type="ChEBI" id="CHEBI:30413"/>
    </cofactor>
</comment>
<dbReference type="CDD" id="cd11062">
    <property type="entry name" value="CYP58-like"/>
    <property type="match status" value="1"/>
</dbReference>
<dbReference type="GO" id="GO:0005506">
    <property type="term" value="F:iron ion binding"/>
    <property type="evidence" value="ECO:0007669"/>
    <property type="project" value="InterPro"/>
</dbReference>
<evidence type="ECO:0000256" key="1">
    <source>
        <dbReference type="ARBA" id="ARBA00001971"/>
    </source>
</evidence>
<dbReference type="PRINTS" id="PR00463">
    <property type="entry name" value="EP450I"/>
</dbReference>
<dbReference type="InterPro" id="IPR050121">
    <property type="entry name" value="Cytochrome_P450_monoxygenase"/>
</dbReference>
<dbReference type="SUPFAM" id="SSF48264">
    <property type="entry name" value="Cytochrome P450"/>
    <property type="match status" value="1"/>
</dbReference>
<sequence length="544" mass="61328">MELIPQIPHLQSLLLLIFAASLYLVTGAIYHLYFSPIARFPGPKVAALTFWYEFYYDVICRGRYTWKIEELHRKYGPVIRINPQELHVVDPAFYDTVYAGPSRRTAKWEYSARMFGTSLAAVGTTSHELHRLRRSALNSFFSKRSISKLEPTIQHVVDHACTLVERTASTGCAVNLRNFFAAFSADVVGEVAFGSTYGFLDRPNFDPGWQRLMMDLSRGTHLMKQFPWAYAILNSIPESLVSLLHPLTKRLFDIRHDIRLKIEQTKASLRHTLDNPGPEHSDDEVDHPTVLHSLLASPTLPAAELLTPRLEDESFTLLGAGTITTAHTLTTILYYVLSNPAIKSQLESELAELSSAAPNKPLRLDLKHLEQTQYLSAVISEGLRLSFGVSHRLPRISPETALQYQGTIDGKDYKYIIPPGVPVSMTQMFIHLDPSIYTSPHAFEPERWLTDLRDDEDAKVGLRRMKHYLVPFSKGTRMCAGMHLAYAELYLMLGALFAPGGVGRRMELFETGDGDVKCAHDFFNPSPRLDSKGVRIVLAREKAN</sequence>
<evidence type="ECO:0000256" key="6">
    <source>
        <dbReference type="ARBA" id="ARBA00023033"/>
    </source>
</evidence>
<evidence type="ECO:0000256" key="4">
    <source>
        <dbReference type="ARBA" id="ARBA00023002"/>
    </source>
</evidence>
<dbReference type="EMBL" id="ML987193">
    <property type="protein sequence ID" value="KAF2250726.1"/>
    <property type="molecule type" value="Genomic_DNA"/>
</dbReference>
<accession>A0A6A6IK23</accession>
<name>A0A6A6IK23_9PLEO</name>
<keyword evidence="9" id="KW-1133">Transmembrane helix</keyword>
<evidence type="ECO:0000256" key="7">
    <source>
        <dbReference type="PIRSR" id="PIRSR602401-1"/>
    </source>
</evidence>
<evidence type="ECO:0000256" key="3">
    <source>
        <dbReference type="ARBA" id="ARBA00022723"/>
    </source>
</evidence>
<dbReference type="GO" id="GO:0020037">
    <property type="term" value="F:heme binding"/>
    <property type="evidence" value="ECO:0007669"/>
    <property type="project" value="InterPro"/>
</dbReference>
<reference evidence="10" key="1">
    <citation type="journal article" date="2020" name="Stud. Mycol.">
        <title>101 Dothideomycetes genomes: a test case for predicting lifestyles and emergence of pathogens.</title>
        <authorList>
            <person name="Haridas S."/>
            <person name="Albert R."/>
            <person name="Binder M."/>
            <person name="Bloem J."/>
            <person name="Labutti K."/>
            <person name="Salamov A."/>
            <person name="Andreopoulos B."/>
            <person name="Baker S."/>
            <person name="Barry K."/>
            <person name="Bills G."/>
            <person name="Bluhm B."/>
            <person name="Cannon C."/>
            <person name="Castanera R."/>
            <person name="Culley D."/>
            <person name="Daum C."/>
            <person name="Ezra D."/>
            <person name="Gonzalez J."/>
            <person name="Henrissat B."/>
            <person name="Kuo A."/>
            <person name="Liang C."/>
            <person name="Lipzen A."/>
            <person name="Lutzoni F."/>
            <person name="Magnuson J."/>
            <person name="Mondo S."/>
            <person name="Nolan M."/>
            <person name="Ohm R."/>
            <person name="Pangilinan J."/>
            <person name="Park H.-J."/>
            <person name="Ramirez L."/>
            <person name="Alfaro M."/>
            <person name="Sun H."/>
            <person name="Tritt A."/>
            <person name="Yoshinaga Y."/>
            <person name="Zwiers L.-H."/>
            <person name="Turgeon B."/>
            <person name="Goodwin S."/>
            <person name="Spatafora J."/>
            <person name="Crous P."/>
            <person name="Grigoriev I."/>
        </authorList>
    </citation>
    <scope>NUCLEOTIDE SEQUENCE</scope>
    <source>
        <strain evidence="10">CBS 122368</strain>
    </source>
</reference>